<dbReference type="RefSeq" id="WP_281418574.1">
    <property type="nucleotide sequence ID" value="NZ_JAHBGB010000033.1"/>
</dbReference>
<dbReference type="Proteomes" id="UP001597299">
    <property type="component" value="Unassembled WGS sequence"/>
</dbReference>
<comment type="caution">
    <text evidence="2">The sequence shown here is derived from an EMBL/GenBank/DDBJ whole genome shotgun (WGS) entry which is preliminary data.</text>
</comment>
<proteinExistence type="predicted"/>
<sequence length="43" mass="4741">MEIMFGIGALVILVAIAYGMHQSRKARGGKELPEEKVDRKSPL</sequence>
<dbReference type="EMBL" id="JBHUHD010000001">
    <property type="protein sequence ID" value="MFD2140229.1"/>
    <property type="molecule type" value="Genomic_DNA"/>
</dbReference>
<feature type="compositionally biased region" description="Basic and acidic residues" evidence="1">
    <location>
        <begin position="28"/>
        <end position="43"/>
    </location>
</feature>
<feature type="region of interest" description="Disordered" evidence="1">
    <location>
        <begin position="23"/>
        <end position="43"/>
    </location>
</feature>
<evidence type="ECO:0000313" key="3">
    <source>
        <dbReference type="Proteomes" id="UP001597299"/>
    </source>
</evidence>
<organism evidence="2 3">
    <name type="scientific">Ancylobacter oerskovii</name>
    <dbReference type="NCBI Taxonomy" id="459519"/>
    <lineage>
        <taxon>Bacteria</taxon>
        <taxon>Pseudomonadati</taxon>
        <taxon>Pseudomonadota</taxon>
        <taxon>Alphaproteobacteria</taxon>
        <taxon>Hyphomicrobiales</taxon>
        <taxon>Xanthobacteraceae</taxon>
        <taxon>Ancylobacter</taxon>
    </lineage>
</organism>
<name>A0ABW4YVS0_9HYPH</name>
<reference evidence="3" key="1">
    <citation type="journal article" date="2019" name="Int. J. Syst. Evol. Microbiol.">
        <title>The Global Catalogue of Microorganisms (GCM) 10K type strain sequencing project: providing services to taxonomists for standard genome sequencing and annotation.</title>
        <authorList>
            <consortium name="The Broad Institute Genomics Platform"/>
            <consortium name="The Broad Institute Genome Sequencing Center for Infectious Disease"/>
            <person name="Wu L."/>
            <person name="Ma J."/>
        </authorList>
    </citation>
    <scope>NUCLEOTIDE SEQUENCE [LARGE SCALE GENOMIC DNA]</scope>
    <source>
        <strain evidence="3">CCM 7435</strain>
    </source>
</reference>
<accession>A0ABW4YVS0</accession>
<gene>
    <name evidence="2" type="ORF">ACFSNC_07470</name>
</gene>
<evidence type="ECO:0000256" key="1">
    <source>
        <dbReference type="SAM" id="MobiDB-lite"/>
    </source>
</evidence>
<protein>
    <submittedName>
        <fullName evidence="2">Uncharacterized protein</fullName>
    </submittedName>
</protein>
<keyword evidence="3" id="KW-1185">Reference proteome</keyword>
<evidence type="ECO:0000313" key="2">
    <source>
        <dbReference type="EMBL" id="MFD2140229.1"/>
    </source>
</evidence>